<name>A0A0G4EVN7_VITBC</name>
<dbReference type="InParanoid" id="A0A0G4EVN7"/>
<evidence type="ECO:0000256" key="1">
    <source>
        <dbReference type="SAM" id="MobiDB-lite"/>
    </source>
</evidence>
<dbReference type="AlphaFoldDB" id="A0A0G4EVN7"/>
<dbReference type="EMBL" id="CDMY01000319">
    <property type="protein sequence ID" value="CEM02156.1"/>
    <property type="molecule type" value="Genomic_DNA"/>
</dbReference>
<evidence type="ECO:0000313" key="3">
    <source>
        <dbReference type="Proteomes" id="UP000041254"/>
    </source>
</evidence>
<evidence type="ECO:0000313" key="2">
    <source>
        <dbReference type="EMBL" id="CEM02156.1"/>
    </source>
</evidence>
<feature type="compositionally biased region" description="Acidic residues" evidence="1">
    <location>
        <begin position="589"/>
        <end position="640"/>
    </location>
</feature>
<protein>
    <submittedName>
        <fullName evidence="2">Uncharacterized protein</fullName>
    </submittedName>
</protein>
<proteinExistence type="predicted"/>
<dbReference type="SUPFAM" id="SSF48403">
    <property type="entry name" value="Ankyrin repeat"/>
    <property type="match status" value="1"/>
</dbReference>
<dbReference type="VEuPathDB" id="CryptoDB:Vbra_1719"/>
<dbReference type="Proteomes" id="UP000041254">
    <property type="component" value="Unassembled WGS sequence"/>
</dbReference>
<reference evidence="2 3" key="1">
    <citation type="submission" date="2014-11" db="EMBL/GenBank/DDBJ databases">
        <authorList>
            <person name="Zhu J."/>
            <person name="Qi W."/>
            <person name="Song R."/>
        </authorList>
    </citation>
    <scope>NUCLEOTIDE SEQUENCE [LARGE SCALE GENOMIC DNA]</scope>
</reference>
<dbReference type="PhylomeDB" id="A0A0G4EVN7"/>
<dbReference type="InterPro" id="IPR036770">
    <property type="entry name" value="Ankyrin_rpt-contain_sf"/>
</dbReference>
<keyword evidence="3" id="KW-1185">Reference proteome</keyword>
<dbReference type="Gene3D" id="1.25.40.20">
    <property type="entry name" value="Ankyrin repeat-containing domain"/>
    <property type="match status" value="1"/>
</dbReference>
<accession>A0A0G4EVN7</accession>
<gene>
    <name evidence="2" type="ORF">Vbra_1719</name>
</gene>
<feature type="region of interest" description="Disordered" evidence="1">
    <location>
        <begin position="578"/>
        <end position="640"/>
    </location>
</feature>
<sequence length="640" mass="69349">MAESSSSSAGPALPRHWESIEAVNAVFRHGTIEATKRLCVGIFLRAFTDARQVADLIRVDGAGPTVMPALRLRGYPAGSEEFPCLALAIDNLTDYGIPSIWASDSRGPHPVALPKWRTPELQDDIICALLEGGADINGEAADDLNGRRPIRVAIASCNERAFRLLIERGVQLRGRMVMRLPRLDSKDSPTKEHEATLMSFYRQLIQRDPTLATDRVVSGDTPSVFSQEFFDSHMDLIVSNGADVMRAGVSSTPLLNAPLLGCNRAAAALCRHLTAAQVNRGGPHSPNRTPLMVAAEQLDRGAVLVEGGLADEDETARWRVGRIQHDILTINVLLRAGADITRLPTATQQDRRRHQRVLAEYKKVLNELGDVVVAAINAALAPQRDHSMTLARLLPLAPHHDGARPHPTPSNLSFGPHEAEGIGWKIGAFLHEPSAAVATIDEYLMGESLLRRRVHAAVLHSVSQGATRTSSNRKVVGGTQYVQQEGGAKRTKVTVPPLQCFAANGGQQGGGQHRLLGVREVVHRARLDEATQHGLQGVEKGFNADLGNSDCQFQWQQLGYVDSNGEFISLAAAFQTPPAAAPAASDHGDGEDGEGEASDSSGDDLDDDEGDEFDDGEGWEESNWDDFDEEFSDDYDEMDD</sequence>
<organism evidence="2 3">
    <name type="scientific">Vitrella brassicaformis (strain CCMP3155)</name>
    <dbReference type="NCBI Taxonomy" id="1169540"/>
    <lineage>
        <taxon>Eukaryota</taxon>
        <taxon>Sar</taxon>
        <taxon>Alveolata</taxon>
        <taxon>Colpodellida</taxon>
        <taxon>Vitrellaceae</taxon>
        <taxon>Vitrella</taxon>
    </lineage>
</organism>